<feature type="transmembrane region" description="Helical" evidence="5">
    <location>
        <begin position="6"/>
        <end position="25"/>
    </location>
</feature>
<feature type="modified residue" description="4-aspartylphosphate" evidence="4">
    <location>
        <position position="708"/>
    </location>
</feature>
<dbReference type="Gene3D" id="3.40.50.2300">
    <property type="match status" value="1"/>
</dbReference>
<feature type="transmembrane region" description="Helical" evidence="5">
    <location>
        <begin position="95"/>
        <end position="113"/>
    </location>
</feature>
<evidence type="ECO:0000313" key="9">
    <source>
        <dbReference type="Proteomes" id="UP000545507"/>
    </source>
</evidence>
<name>A0A7Y8KVC1_9BURK</name>
<protein>
    <recommendedName>
        <fullName evidence="2">histidine kinase</fullName>
        <ecNumber evidence="2">2.7.13.3</ecNumber>
    </recommendedName>
</protein>
<dbReference type="SMART" id="SM00448">
    <property type="entry name" value="REC"/>
    <property type="match status" value="1"/>
</dbReference>
<evidence type="ECO:0000256" key="5">
    <source>
        <dbReference type="SAM" id="Phobius"/>
    </source>
</evidence>
<dbReference type="CDD" id="cd00156">
    <property type="entry name" value="REC"/>
    <property type="match status" value="1"/>
</dbReference>
<evidence type="ECO:0000256" key="2">
    <source>
        <dbReference type="ARBA" id="ARBA00012438"/>
    </source>
</evidence>
<dbReference type="InterPro" id="IPR011006">
    <property type="entry name" value="CheY-like_superfamily"/>
</dbReference>
<dbReference type="InterPro" id="IPR001789">
    <property type="entry name" value="Sig_transdc_resp-reg_receiver"/>
</dbReference>
<dbReference type="EC" id="2.7.13.3" evidence="2"/>
<evidence type="ECO:0000256" key="3">
    <source>
        <dbReference type="ARBA" id="ARBA00022553"/>
    </source>
</evidence>
<dbReference type="CDD" id="cd00082">
    <property type="entry name" value="HisKA"/>
    <property type="match status" value="1"/>
</dbReference>
<dbReference type="SUPFAM" id="SSF47384">
    <property type="entry name" value="Homodimeric domain of signal transducing histidine kinase"/>
    <property type="match status" value="1"/>
</dbReference>
<feature type="domain" description="Response regulatory" evidence="7">
    <location>
        <begin position="657"/>
        <end position="773"/>
    </location>
</feature>
<feature type="transmembrane region" description="Helical" evidence="5">
    <location>
        <begin position="187"/>
        <end position="211"/>
    </location>
</feature>
<dbReference type="InterPro" id="IPR035965">
    <property type="entry name" value="PAS-like_dom_sf"/>
</dbReference>
<evidence type="ECO:0000313" key="8">
    <source>
        <dbReference type="EMBL" id="NWF43874.1"/>
    </source>
</evidence>
<dbReference type="InterPro" id="IPR003594">
    <property type="entry name" value="HATPase_dom"/>
</dbReference>
<dbReference type="Gene3D" id="3.30.565.10">
    <property type="entry name" value="Histidine kinase-like ATPase, C-terminal domain"/>
    <property type="match status" value="1"/>
</dbReference>
<dbReference type="InterPro" id="IPR036890">
    <property type="entry name" value="HATPase_C_sf"/>
</dbReference>
<dbReference type="PRINTS" id="PR00344">
    <property type="entry name" value="BCTRLSENSOR"/>
</dbReference>
<keyword evidence="5" id="KW-0812">Transmembrane</keyword>
<organism evidence="8 9">
    <name type="scientific">Hydrogenophaga aromaticivorans</name>
    <dbReference type="NCBI Taxonomy" id="2610898"/>
    <lineage>
        <taxon>Bacteria</taxon>
        <taxon>Pseudomonadati</taxon>
        <taxon>Pseudomonadota</taxon>
        <taxon>Betaproteobacteria</taxon>
        <taxon>Burkholderiales</taxon>
        <taxon>Comamonadaceae</taxon>
        <taxon>Hydrogenophaga</taxon>
    </lineage>
</organism>
<evidence type="ECO:0000259" key="7">
    <source>
        <dbReference type="PROSITE" id="PS50110"/>
    </source>
</evidence>
<feature type="domain" description="Histidine kinase" evidence="6">
    <location>
        <begin position="382"/>
        <end position="608"/>
    </location>
</feature>
<dbReference type="InterPro" id="IPR003661">
    <property type="entry name" value="HisK_dim/P_dom"/>
</dbReference>
<dbReference type="SMART" id="SM00387">
    <property type="entry name" value="HATPase_c"/>
    <property type="match status" value="1"/>
</dbReference>
<comment type="catalytic activity">
    <reaction evidence="1">
        <text>ATP + protein L-histidine = ADP + protein N-phospho-L-histidine.</text>
        <dbReference type="EC" id="2.7.13.3"/>
    </reaction>
</comment>
<sequence>MPFDLQTILVLRLCVELVVAGAFVVQARRHPTVGGPGWWAAAVVFSTLGSLGFGLRIHSLNLLTVSVANTLLCGAALFAWLGLRSYLGLHRSLRWTVAGMLVILLGQVLFYVVWDSAPARQALFALTGVVVRIGTLRDIQTHDPQRRQPVLQFLRWLTWVELVLLGFVGVAVWFVPDTSPARFGALVPSLLVFFMVDLLLRMVVSFALVTARLQQESDRARQLVLTRETESRALVDNLSAGVMVFRPDQTLATINTAARRLLGWSTSGANSAMPEPQAPDWRLLREDGRPLPRHEIPFERVLATGQPLSNIVIGVQTGAGDAVSWVLCNAYPENDALGGLRHVVFTFVDITSLKLAQQQQQALEHQLAQSHKMEALGTLAGGVAHDFNNILAAILGNADLARQDLPPGAPARESLHEISTAARRGRELVRQVQAFSRQQPMERRPVQVAEVVAESGRLLRAATASPFELVQTCADGVLPILADATQLSQVLLNLGTNAAHALEGRAGRIEYRIDALASEDPRLPAAMVQACAGNGAVRVQVQDNGCGMDEATRVRMFEPFFTTRVVGAGTGLGLPVVLGIVQAHGGAIEVDSEPGVGTTFTLYFPAVRALPAAVADTGLASDAGTMVANTSGNTELPGPSSVENPVMAPDAITEPRHILYLDDDDTLVFLVRRLLERRGYKVTAVTDQSVAIEAVRSQPTGFDLLMTDYNMPGMSGLEVARAVLAINPDLPVAVASGYITDELQAEALACGVREVVFKTDAVDAFCEVVARLVSPPRPA</sequence>
<dbReference type="Gene3D" id="1.10.287.130">
    <property type="match status" value="1"/>
</dbReference>
<dbReference type="SUPFAM" id="SSF55874">
    <property type="entry name" value="ATPase domain of HSP90 chaperone/DNA topoisomerase II/histidine kinase"/>
    <property type="match status" value="1"/>
</dbReference>
<feature type="transmembrane region" description="Helical" evidence="5">
    <location>
        <begin position="37"/>
        <end position="57"/>
    </location>
</feature>
<evidence type="ECO:0000259" key="6">
    <source>
        <dbReference type="PROSITE" id="PS50109"/>
    </source>
</evidence>
<dbReference type="PANTHER" id="PTHR43065">
    <property type="entry name" value="SENSOR HISTIDINE KINASE"/>
    <property type="match status" value="1"/>
</dbReference>
<dbReference type="EMBL" id="VYGV01000001">
    <property type="protein sequence ID" value="NWF43874.1"/>
    <property type="molecule type" value="Genomic_DNA"/>
</dbReference>
<keyword evidence="9" id="KW-1185">Reference proteome</keyword>
<dbReference type="Pfam" id="PF02518">
    <property type="entry name" value="HATPase_c"/>
    <property type="match status" value="1"/>
</dbReference>
<dbReference type="SUPFAM" id="SSF52172">
    <property type="entry name" value="CheY-like"/>
    <property type="match status" value="1"/>
</dbReference>
<comment type="caution">
    <text evidence="8">The sequence shown here is derived from an EMBL/GenBank/DDBJ whole genome shotgun (WGS) entry which is preliminary data.</text>
</comment>
<dbReference type="AlphaFoldDB" id="A0A7Y8KVC1"/>
<evidence type="ECO:0000256" key="1">
    <source>
        <dbReference type="ARBA" id="ARBA00000085"/>
    </source>
</evidence>
<accession>A0A7Y8KVC1</accession>
<dbReference type="InterPro" id="IPR005467">
    <property type="entry name" value="His_kinase_dom"/>
</dbReference>
<dbReference type="PANTHER" id="PTHR43065:SF42">
    <property type="entry name" value="TWO-COMPONENT SENSOR PPRA"/>
    <property type="match status" value="1"/>
</dbReference>
<dbReference type="InterPro" id="IPR004358">
    <property type="entry name" value="Sig_transdc_His_kin-like_C"/>
</dbReference>
<feature type="transmembrane region" description="Helical" evidence="5">
    <location>
        <begin position="63"/>
        <end position="83"/>
    </location>
</feature>
<gene>
    <name evidence="8" type="ORF">F3K02_01200</name>
</gene>
<dbReference type="Proteomes" id="UP000545507">
    <property type="component" value="Unassembled WGS sequence"/>
</dbReference>
<dbReference type="PROSITE" id="PS50109">
    <property type="entry name" value="HIS_KIN"/>
    <property type="match status" value="1"/>
</dbReference>
<dbReference type="GO" id="GO:0000155">
    <property type="term" value="F:phosphorelay sensor kinase activity"/>
    <property type="evidence" value="ECO:0007669"/>
    <property type="project" value="InterPro"/>
</dbReference>
<keyword evidence="3 4" id="KW-0597">Phosphoprotein</keyword>
<evidence type="ECO:0000256" key="4">
    <source>
        <dbReference type="PROSITE-ProRule" id="PRU00169"/>
    </source>
</evidence>
<reference evidence="8 9" key="1">
    <citation type="submission" date="2019-09" db="EMBL/GenBank/DDBJ databases">
        <title>Hydrogenophaga aromatica sp. nov., isolated from a para-xylene-degrading enrichment culture.</title>
        <authorList>
            <person name="Tancsics A."/>
            <person name="Banerjee S."/>
        </authorList>
    </citation>
    <scope>NUCLEOTIDE SEQUENCE [LARGE SCALE GENOMIC DNA]</scope>
    <source>
        <strain evidence="8 9">D2P1</strain>
    </source>
</reference>
<keyword evidence="5" id="KW-1133">Transmembrane helix</keyword>
<dbReference type="InterPro" id="IPR036097">
    <property type="entry name" value="HisK_dim/P_sf"/>
</dbReference>
<dbReference type="Pfam" id="PF00512">
    <property type="entry name" value="HisKA"/>
    <property type="match status" value="1"/>
</dbReference>
<dbReference type="SUPFAM" id="SSF55785">
    <property type="entry name" value="PYP-like sensor domain (PAS domain)"/>
    <property type="match status" value="1"/>
</dbReference>
<proteinExistence type="predicted"/>
<dbReference type="SMART" id="SM00388">
    <property type="entry name" value="HisKA"/>
    <property type="match status" value="1"/>
</dbReference>
<dbReference type="RefSeq" id="WP_177132427.1">
    <property type="nucleotide sequence ID" value="NZ_VYGV01000001.1"/>
</dbReference>
<feature type="transmembrane region" description="Helical" evidence="5">
    <location>
        <begin position="156"/>
        <end position="175"/>
    </location>
</feature>
<keyword evidence="5" id="KW-0472">Membrane</keyword>
<dbReference type="PROSITE" id="PS50110">
    <property type="entry name" value="RESPONSE_REGULATORY"/>
    <property type="match status" value="1"/>
</dbReference>
<dbReference type="InterPro" id="IPR013656">
    <property type="entry name" value="PAS_4"/>
</dbReference>
<dbReference type="Pfam" id="PF08448">
    <property type="entry name" value="PAS_4"/>
    <property type="match status" value="1"/>
</dbReference>
<dbReference type="Gene3D" id="3.30.450.20">
    <property type="entry name" value="PAS domain"/>
    <property type="match status" value="1"/>
</dbReference>
<dbReference type="Pfam" id="PF00072">
    <property type="entry name" value="Response_reg"/>
    <property type="match status" value="1"/>
</dbReference>